<organism evidence="3 4">
    <name type="scientific">Ochrobactrum phage POI1126</name>
    <dbReference type="NCBI Taxonomy" id="1932118"/>
    <lineage>
        <taxon>Viruses</taxon>
        <taxon>Duplodnaviria</taxon>
        <taxon>Heunggongvirae</taxon>
        <taxon>Uroviricota</taxon>
        <taxon>Caudoviricetes</taxon>
        <taxon>Namazuvirus</taxon>
        <taxon>Namazuvirus POI1126</taxon>
    </lineage>
</organism>
<evidence type="ECO:0000313" key="4">
    <source>
        <dbReference type="Proteomes" id="UP000221249"/>
    </source>
</evidence>
<protein>
    <submittedName>
        <fullName evidence="3">Secretion activator</fullName>
    </submittedName>
</protein>
<dbReference type="InterPro" id="IPR023346">
    <property type="entry name" value="Lysozyme-like_dom_sf"/>
</dbReference>
<reference evidence="3 4" key="1">
    <citation type="journal article" date="2017" name="Front. Microbiol.">
        <title>Prevalence, Host Range, and Comparative Genomic Analysis of Temperate Ochrobactrum Phages.</title>
        <authorList>
            <person name="Jackel C."/>
            <person name="Hertwig S."/>
            <person name="Scholz H.C."/>
            <person name="Nockler K."/>
            <person name="Reetz J."/>
            <person name="Hammerl J.A."/>
        </authorList>
    </citation>
    <scope>NUCLEOTIDE SEQUENCE [LARGE SCALE GENOMIC DNA]</scope>
</reference>
<gene>
    <name evidence="3" type="ORF">POI1126_32</name>
</gene>
<name>A0A219YFC4_9CAUD</name>
<keyword evidence="1" id="KW-0812">Transmembrane</keyword>
<dbReference type="SUPFAM" id="SSF53955">
    <property type="entry name" value="Lysozyme-like"/>
    <property type="match status" value="1"/>
</dbReference>
<evidence type="ECO:0000259" key="2">
    <source>
        <dbReference type="Pfam" id="PF05838"/>
    </source>
</evidence>
<evidence type="ECO:0000313" key="3">
    <source>
        <dbReference type="EMBL" id="APU92960.1"/>
    </source>
</evidence>
<sequence length="255" mass="26974">MSAQSTSLAFQACHAVTARWEGGWSNHAADPGGKTMYGITEKVWLAWNKAKGISKPKPIRQITRAEAEEIYYHDYWLAARCNTLAAGVDMFTYDSSVNSGVSRARKWLLASVGGTDIETIKKMAAKRTSFLRALANFAVFGKGWINRVTDVEAQSIKRSLAESKVSSSTANAALKGEAEKAAGKAASATRNAQATAGGTFAGGGGVTVVNADQADLIANWVLGGLLAAGAIVLAFFIVRSIVQKSRAKSLQEQAA</sequence>
<dbReference type="EMBL" id="KY417925">
    <property type="protein sequence ID" value="APU92960.1"/>
    <property type="molecule type" value="Genomic_DNA"/>
</dbReference>
<dbReference type="InterPro" id="IPR008565">
    <property type="entry name" value="TtsA-like_GH18_dom"/>
</dbReference>
<dbReference type="Proteomes" id="UP000221249">
    <property type="component" value="Segment"/>
</dbReference>
<keyword evidence="4" id="KW-1185">Reference proteome</keyword>
<proteinExistence type="predicted"/>
<dbReference type="CDD" id="cd13926">
    <property type="entry name" value="N-acetylmuramidase_GH108"/>
    <property type="match status" value="1"/>
</dbReference>
<feature type="domain" description="TtsA-like Glycoside hydrolase family 108" evidence="2">
    <location>
        <begin position="17"/>
        <end position="100"/>
    </location>
</feature>
<keyword evidence="1" id="KW-1133">Transmembrane helix</keyword>
<accession>A0A219YFC4</accession>
<evidence type="ECO:0000256" key="1">
    <source>
        <dbReference type="SAM" id="Phobius"/>
    </source>
</evidence>
<dbReference type="Gene3D" id="1.20.141.10">
    <property type="entry name" value="Chitosanase, subunit A, domain 1"/>
    <property type="match status" value="1"/>
</dbReference>
<feature type="transmembrane region" description="Helical" evidence="1">
    <location>
        <begin position="217"/>
        <end position="238"/>
    </location>
</feature>
<dbReference type="Pfam" id="PF05838">
    <property type="entry name" value="Glyco_hydro_108"/>
    <property type="match status" value="1"/>
</dbReference>
<keyword evidence="1" id="KW-0472">Membrane</keyword>